<dbReference type="InterPro" id="IPR032675">
    <property type="entry name" value="LRR_dom_sf"/>
</dbReference>
<organism evidence="1 2">
    <name type="scientific">Chaetoceros tenuissimus</name>
    <dbReference type="NCBI Taxonomy" id="426638"/>
    <lineage>
        <taxon>Eukaryota</taxon>
        <taxon>Sar</taxon>
        <taxon>Stramenopiles</taxon>
        <taxon>Ochrophyta</taxon>
        <taxon>Bacillariophyta</taxon>
        <taxon>Coscinodiscophyceae</taxon>
        <taxon>Chaetocerotophycidae</taxon>
        <taxon>Chaetocerotales</taxon>
        <taxon>Chaetocerotaceae</taxon>
        <taxon>Chaetoceros</taxon>
    </lineage>
</organism>
<dbReference type="EMBL" id="BLLK01000022">
    <property type="protein sequence ID" value="GFH47241.1"/>
    <property type="molecule type" value="Genomic_DNA"/>
</dbReference>
<evidence type="ECO:0008006" key="3">
    <source>
        <dbReference type="Google" id="ProtNLM"/>
    </source>
</evidence>
<name>A0AAD3CLU3_9STRA</name>
<gene>
    <name evidence="1" type="ORF">CTEN210_03716</name>
</gene>
<dbReference type="Gene3D" id="3.80.10.10">
    <property type="entry name" value="Ribonuclease Inhibitor"/>
    <property type="match status" value="1"/>
</dbReference>
<dbReference type="InterPro" id="IPR026906">
    <property type="entry name" value="LRR_5"/>
</dbReference>
<dbReference type="Proteomes" id="UP001054902">
    <property type="component" value="Unassembled WGS sequence"/>
</dbReference>
<evidence type="ECO:0000313" key="2">
    <source>
        <dbReference type="Proteomes" id="UP001054902"/>
    </source>
</evidence>
<dbReference type="AlphaFoldDB" id="A0AAD3CLU3"/>
<reference evidence="1 2" key="1">
    <citation type="journal article" date="2021" name="Sci. Rep.">
        <title>The genome of the diatom Chaetoceros tenuissimus carries an ancient integrated fragment of an extant virus.</title>
        <authorList>
            <person name="Hongo Y."/>
            <person name="Kimura K."/>
            <person name="Takaki Y."/>
            <person name="Yoshida Y."/>
            <person name="Baba S."/>
            <person name="Kobayashi G."/>
            <person name="Nagasaki K."/>
            <person name="Hano T."/>
            <person name="Tomaru Y."/>
        </authorList>
    </citation>
    <scope>NUCLEOTIDE SEQUENCE [LARGE SCALE GENOMIC DNA]</scope>
    <source>
        <strain evidence="1 2">NIES-3715</strain>
    </source>
</reference>
<accession>A0AAD3CLU3</accession>
<proteinExistence type="predicted"/>
<sequence length="274" mass="32400">MLWNIEEHYLRPGVRMYNNLKTLFYNGEKLWEGDDEYFGLLEFAEEPAHPLIYNREERNSWQQIMVLPGVEEILTCTFQGCINVEKVVMYDVRWIRSKAYMYCDSLRRIVFSRNLELIESNGISDCKSLPSIFLPESCREIRDFAFIRCPRLMIVTVPHHTEIDGDAFEDTALDAHYCMRLSLFERFRFRLNDWIKNINVEEEYSLHRACSSSTPSEEIIYQIMKEQGGPKAFTEPNTIEITPSQYLSENPFAEHIKEKSLIQRYILEMMGETV</sequence>
<keyword evidence="2" id="KW-1185">Reference proteome</keyword>
<evidence type="ECO:0000313" key="1">
    <source>
        <dbReference type="EMBL" id="GFH47241.1"/>
    </source>
</evidence>
<protein>
    <recommendedName>
        <fullName evidence="3">Leucine-rich repeat domain-containing protein</fullName>
    </recommendedName>
</protein>
<comment type="caution">
    <text evidence="1">The sequence shown here is derived from an EMBL/GenBank/DDBJ whole genome shotgun (WGS) entry which is preliminary data.</text>
</comment>
<dbReference type="Pfam" id="PF13306">
    <property type="entry name" value="LRR_5"/>
    <property type="match status" value="1"/>
</dbReference>
<dbReference type="SUPFAM" id="SSF52058">
    <property type="entry name" value="L domain-like"/>
    <property type="match status" value="1"/>
</dbReference>